<accession>A0A8C5PS12</accession>
<feature type="compositionally biased region" description="Polar residues" evidence="2">
    <location>
        <begin position="18"/>
        <end position="38"/>
    </location>
</feature>
<dbReference type="Ensembl" id="ENSLLET00000027848.1">
    <property type="protein sequence ID" value="ENSLLEP00000026803.1"/>
    <property type="gene ID" value="ENSLLEG00000016858.1"/>
</dbReference>
<proteinExistence type="inferred from homology"/>
<dbReference type="Gene3D" id="1.10.357.70">
    <property type="entry name" value="Exocyst complex component Sec6, C-terminal domain"/>
    <property type="match status" value="1"/>
</dbReference>
<dbReference type="GO" id="GO:0000149">
    <property type="term" value="F:SNARE binding"/>
    <property type="evidence" value="ECO:0007669"/>
    <property type="project" value="TreeGrafter"/>
</dbReference>
<name>A0A8C5PS12_9ANUR</name>
<reference evidence="3" key="2">
    <citation type="submission" date="2025-09" db="UniProtKB">
        <authorList>
            <consortium name="Ensembl"/>
        </authorList>
    </citation>
    <scope>IDENTIFICATION</scope>
</reference>
<protein>
    <recommendedName>
        <fullName evidence="5">Exocyst complex component Sec6</fullName>
    </recommendedName>
</protein>
<dbReference type="PANTHER" id="PTHR21292:SF14">
    <property type="entry name" value="EXOCYST COMPLEX COMPONENT 3-LIKE PROTEIN 4"/>
    <property type="match status" value="1"/>
</dbReference>
<dbReference type="AlphaFoldDB" id="A0A8C5PS12"/>
<dbReference type="Pfam" id="PF06046">
    <property type="entry name" value="Sec6"/>
    <property type="match status" value="1"/>
</dbReference>
<evidence type="ECO:0000256" key="2">
    <source>
        <dbReference type="SAM" id="MobiDB-lite"/>
    </source>
</evidence>
<evidence type="ECO:0000313" key="3">
    <source>
        <dbReference type="Ensembl" id="ENSLLEP00000026803.1"/>
    </source>
</evidence>
<evidence type="ECO:0008006" key="5">
    <source>
        <dbReference type="Google" id="ProtNLM"/>
    </source>
</evidence>
<feature type="region of interest" description="Disordered" evidence="2">
    <location>
        <begin position="1"/>
        <end position="45"/>
    </location>
</feature>
<dbReference type="InterPro" id="IPR010326">
    <property type="entry name" value="EXOC3/Sec6"/>
</dbReference>
<dbReference type="GeneTree" id="ENSGT01030000234613"/>
<keyword evidence="4" id="KW-1185">Reference proteome</keyword>
<dbReference type="GO" id="GO:0000145">
    <property type="term" value="C:exocyst"/>
    <property type="evidence" value="ECO:0007669"/>
    <property type="project" value="InterPro"/>
</dbReference>
<organism evidence="3 4">
    <name type="scientific">Leptobrachium leishanense</name>
    <name type="common">Leishan spiny toad</name>
    <dbReference type="NCBI Taxonomy" id="445787"/>
    <lineage>
        <taxon>Eukaryota</taxon>
        <taxon>Metazoa</taxon>
        <taxon>Chordata</taxon>
        <taxon>Craniata</taxon>
        <taxon>Vertebrata</taxon>
        <taxon>Euteleostomi</taxon>
        <taxon>Amphibia</taxon>
        <taxon>Batrachia</taxon>
        <taxon>Anura</taxon>
        <taxon>Pelobatoidea</taxon>
        <taxon>Megophryidae</taxon>
        <taxon>Leptobrachium</taxon>
    </lineage>
</organism>
<dbReference type="Proteomes" id="UP000694569">
    <property type="component" value="Unplaced"/>
</dbReference>
<evidence type="ECO:0000313" key="4">
    <source>
        <dbReference type="Proteomes" id="UP000694569"/>
    </source>
</evidence>
<reference evidence="3" key="1">
    <citation type="submission" date="2025-08" db="UniProtKB">
        <authorList>
            <consortium name="Ensembl"/>
        </authorList>
    </citation>
    <scope>IDENTIFICATION</scope>
</reference>
<dbReference type="GO" id="GO:0006887">
    <property type="term" value="P:exocytosis"/>
    <property type="evidence" value="ECO:0007669"/>
    <property type="project" value="InterPro"/>
</dbReference>
<dbReference type="PANTHER" id="PTHR21292">
    <property type="entry name" value="EXOCYST COMPLEX COMPONENT SEC6-RELATED"/>
    <property type="match status" value="1"/>
</dbReference>
<dbReference type="InterPro" id="IPR042532">
    <property type="entry name" value="EXOC3/Sec6_C"/>
</dbReference>
<dbReference type="GO" id="GO:0051601">
    <property type="term" value="P:exocyst localization"/>
    <property type="evidence" value="ECO:0007669"/>
    <property type="project" value="TreeGrafter"/>
</dbReference>
<comment type="similarity">
    <text evidence="1">Belongs to the SEC6 family.</text>
</comment>
<sequence>MRSTNTSVLCDGMENKELQSPSKATGPWSRQNSTQDVPETSPVKKGTFLKNISIRMSKNKDTQGPVSPEKKEVIDFANSIGNKLKSSIKSRKKLDVNNKSGITSIEQEAIADDAVPEVELLSVMEINGLINEKLFERAFQGIIVMEENLMEEHKSGVYKREVKYKQIARDVDMLYDSLFKQMASVVKNSLVQEPVNEQMLASVVSIISKEAKRDPNVPAEPKPEIPLLGISRKWKARWKGVIDESATESVGSVPLTPKTGSPWLADYLESLQTNIVKNLLKVKNSLEPLYPNEYDVFGTYVSSFHNALSSHLSKELLPHIVTFSQRYALLNWILNVYTSDSFMGHPDFHQDINVDRLSLLDEECLHKLKSDYQSALRETIKIYLTNILGKEKEQWNGNVEPGEDILKDSSNSYIYMDIEEITGKHVRDSTKLSKDLETPVFHICMVECTAFTKSLVSEFTSFFKDQFTGLFVTHLVIYVNSFIKLRNNPNQSDEEPCRQAVTCLDNAIADLKKHFLKLYQIDTQPYFKRLLTKKWLSESSEFKAIKSTTERCRHLKYIISPHEKDFVNGVYKCLVKGYLTEIMKRKMQLKRGKRKKASQLMNQQGSVLKSLGQDQGSDLIYLFSAITCISDIICLSEKKDIQEKLEVLYQKYPDISDEHVYSIFYLQGIRRSKKNILMNYFRELQRTQSQPHSDQSLFSEIENSTNTTCF</sequence>
<evidence type="ECO:0000256" key="1">
    <source>
        <dbReference type="ARBA" id="ARBA00009447"/>
    </source>
</evidence>